<evidence type="ECO:0000313" key="2">
    <source>
        <dbReference type="EMBL" id="OEE69503.1"/>
    </source>
</evidence>
<dbReference type="EMBL" id="AJYW02000313">
    <property type="protein sequence ID" value="OEE69503.1"/>
    <property type="molecule type" value="Genomic_DNA"/>
</dbReference>
<comment type="caution">
    <text evidence="2">The sequence shown here is derived from an EMBL/GenBank/DDBJ whole genome shotgun (WGS) entry which is preliminary data.</text>
</comment>
<dbReference type="SUPFAM" id="SSF89155">
    <property type="entry name" value="TorD-like"/>
    <property type="match status" value="1"/>
</dbReference>
<name>A0A1E5CLG3_9VIBR</name>
<organism evidence="2 3">
    <name type="scientific">Vibrio genomosp. F6 str. FF-238</name>
    <dbReference type="NCBI Taxonomy" id="1191298"/>
    <lineage>
        <taxon>Bacteria</taxon>
        <taxon>Pseudomonadati</taxon>
        <taxon>Pseudomonadota</taxon>
        <taxon>Gammaproteobacteria</taxon>
        <taxon>Vibrionales</taxon>
        <taxon>Vibrionaceae</taxon>
        <taxon>Vibrio</taxon>
    </lineage>
</organism>
<protein>
    <recommendedName>
        <fullName evidence="4">Molecular chaperone</fullName>
    </recommendedName>
</protein>
<dbReference type="AlphaFoldDB" id="A0A1E5CLG3"/>
<keyword evidence="3" id="KW-1185">Reference proteome</keyword>
<gene>
    <name evidence="2" type="ORF">A130_09465</name>
</gene>
<reference evidence="2 3" key="1">
    <citation type="journal article" date="2012" name="Science">
        <title>Ecological populations of bacteria act as socially cohesive units of antibiotic production and resistance.</title>
        <authorList>
            <person name="Cordero O.X."/>
            <person name="Wildschutte H."/>
            <person name="Kirkup B."/>
            <person name="Proehl S."/>
            <person name="Ngo L."/>
            <person name="Hussain F."/>
            <person name="Le Roux F."/>
            <person name="Mincer T."/>
            <person name="Polz M.F."/>
        </authorList>
    </citation>
    <scope>NUCLEOTIDE SEQUENCE [LARGE SCALE GENOMIC DNA]</scope>
    <source>
        <strain evidence="2 3">FF-238</strain>
    </source>
</reference>
<dbReference type="Gene3D" id="1.10.3480.10">
    <property type="entry name" value="TorD-like"/>
    <property type="match status" value="1"/>
</dbReference>
<dbReference type="InterPro" id="IPR020945">
    <property type="entry name" value="DMSO/NO3_reduct_chaperone"/>
</dbReference>
<dbReference type="PANTHER" id="PTHR34227:SF1">
    <property type="entry name" value="DIMETHYL SULFOXIDE REDUCTASE CHAPERONE-RELATED"/>
    <property type="match status" value="1"/>
</dbReference>
<proteinExistence type="predicted"/>
<sequence>MNVELEQDQSLRIDIYLLIAQLLRESPSQDLLHFLAEIELNQGTQPMAIAWAKLKSAAQAGDVSKIEEEFQDLFIGVGRGEVVPFGSWHIAGALMEKPLSDLRQSLAELGFERNEDVKEPEDHMAALCEVMSLLIESSNEEPKAAFAIQKKFFNQHISPWYLSLVNHIQQSKSADFYLAVAALIEGYLSLEQVNFAENPMNKRNNSKIDVKNVVDSATN</sequence>
<dbReference type="RefSeq" id="WP_029203244.1">
    <property type="nucleotide sequence ID" value="NZ_AJYW02000313.1"/>
</dbReference>
<evidence type="ECO:0000256" key="1">
    <source>
        <dbReference type="ARBA" id="ARBA00023186"/>
    </source>
</evidence>
<accession>A0A1E5CLG3</accession>
<evidence type="ECO:0000313" key="3">
    <source>
        <dbReference type="Proteomes" id="UP000094165"/>
    </source>
</evidence>
<dbReference type="PANTHER" id="PTHR34227">
    <property type="entry name" value="CHAPERONE PROTEIN YCDY"/>
    <property type="match status" value="1"/>
</dbReference>
<keyword evidence="1" id="KW-0143">Chaperone</keyword>
<dbReference type="Proteomes" id="UP000094165">
    <property type="component" value="Unassembled WGS sequence"/>
</dbReference>
<dbReference type="Pfam" id="PF02613">
    <property type="entry name" value="Nitrate_red_del"/>
    <property type="match status" value="1"/>
</dbReference>
<dbReference type="InterPro" id="IPR050289">
    <property type="entry name" value="TorD/DmsD_chaperones"/>
</dbReference>
<dbReference type="InterPro" id="IPR036411">
    <property type="entry name" value="TorD-like_sf"/>
</dbReference>
<evidence type="ECO:0008006" key="4">
    <source>
        <dbReference type="Google" id="ProtNLM"/>
    </source>
</evidence>